<dbReference type="InterPro" id="IPR036361">
    <property type="entry name" value="SAP_dom_sf"/>
</dbReference>
<feature type="compositionally biased region" description="Basic and acidic residues" evidence="3">
    <location>
        <begin position="229"/>
        <end position="246"/>
    </location>
</feature>
<keyword evidence="6" id="KW-1185">Reference proteome</keyword>
<dbReference type="InterPro" id="IPR052240">
    <property type="entry name" value="SAP_domain_ribonucleoprotein"/>
</dbReference>
<feature type="compositionally biased region" description="Low complexity" evidence="3">
    <location>
        <begin position="266"/>
        <end position="275"/>
    </location>
</feature>
<proteinExistence type="inferred from homology"/>
<sequence length="304" mass="32506">MATDYSKKTNAELVEILKSRSLPHTGKKAEMVARLQEDDNNAAQTAAPAAKPDNAEDVIDWEDDDVPATDAAAAKPSTETGAAAIAAGGQGTVSQPTAVPNQQQDTDPATTDDLKVESKGAAASNAEEGLEEATAKAPETTKAAEAEQKPAPNYAMGLSVTDMEEELKKRKARAEKFGITEDSKAVVEEAERKLERAKRFGAAPEESPAAGVGKLDQALPSEKARKRGRSENDQGKRGGKRRDFGGRNKNPNPTQNPNQNRRRGQGNRNQGQNQRSNEKNANSGSSEKDKLAMEARKKRFGTVA</sequence>
<feature type="region of interest" description="Disordered" evidence="3">
    <location>
        <begin position="36"/>
        <end position="304"/>
    </location>
</feature>
<evidence type="ECO:0000259" key="4">
    <source>
        <dbReference type="SMART" id="SM00513"/>
    </source>
</evidence>
<accession>A0A5N6YUT1</accession>
<dbReference type="SUPFAM" id="SSF68906">
    <property type="entry name" value="SAP domain"/>
    <property type="match status" value="1"/>
</dbReference>
<dbReference type="GO" id="GO:0005634">
    <property type="term" value="C:nucleus"/>
    <property type="evidence" value="ECO:0007669"/>
    <property type="project" value="TreeGrafter"/>
</dbReference>
<feature type="compositionally biased region" description="Low complexity" evidence="3">
    <location>
        <begin position="247"/>
        <end position="259"/>
    </location>
</feature>
<dbReference type="InterPro" id="IPR003034">
    <property type="entry name" value="SAP_dom"/>
</dbReference>
<feature type="compositionally biased region" description="Basic and acidic residues" evidence="3">
    <location>
        <begin position="286"/>
        <end position="295"/>
    </location>
</feature>
<dbReference type="AlphaFoldDB" id="A0A5N6YUT1"/>
<gene>
    <name evidence="5" type="ORF">BDV28DRAFT_66567</name>
</gene>
<dbReference type="InterPro" id="IPR040746">
    <property type="entry name" value="THO1_MOS11_C"/>
</dbReference>
<feature type="compositionally biased region" description="Acidic residues" evidence="3">
    <location>
        <begin position="55"/>
        <end position="67"/>
    </location>
</feature>
<feature type="compositionally biased region" description="Low complexity" evidence="3">
    <location>
        <begin position="41"/>
        <end position="52"/>
    </location>
</feature>
<feature type="compositionally biased region" description="Low complexity" evidence="3">
    <location>
        <begin position="102"/>
        <end position="111"/>
    </location>
</feature>
<evidence type="ECO:0000256" key="1">
    <source>
        <dbReference type="ARBA" id="ARBA00022553"/>
    </source>
</evidence>
<name>A0A5N6YUT1_9EURO</name>
<comment type="similarity">
    <text evidence="2">Belongs to the SAP domain-containing ribonucleoprotein family.</text>
</comment>
<feature type="compositionally biased region" description="Basic and acidic residues" evidence="3">
    <location>
        <begin position="174"/>
        <end position="198"/>
    </location>
</feature>
<dbReference type="PANTHER" id="PTHR46551">
    <property type="entry name" value="SAP DOMAIN-CONTAINING RIBONUCLEOPROTEIN"/>
    <property type="match status" value="1"/>
</dbReference>
<reference evidence="6" key="1">
    <citation type="submission" date="2019-04" db="EMBL/GenBank/DDBJ databases">
        <title>Friends and foes A comparative genomics studyof 23 Aspergillus species from section Flavi.</title>
        <authorList>
            <consortium name="DOE Joint Genome Institute"/>
            <person name="Kjaerbolling I."/>
            <person name="Vesth T."/>
            <person name="Frisvad J.C."/>
            <person name="Nybo J.L."/>
            <person name="Theobald S."/>
            <person name="Kildgaard S."/>
            <person name="Isbrandt T."/>
            <person name="Kuo A."/>
            <person name="Sato A."/>
            <person name="Lyhne E.K."/>
            <person name="Kogle M.E."/>
            <person name="Wiebenga A."/>
            <person name="Kun R.S."/>
            <person name="Lubbers R.J."/>
            <person name="Makela M.R."/>
            <person name="Barry K."/>
            <person name="Chovatia M."/>
            <person name="Clum A."/>
            <person name="Daum C."/>
            <person name="Haridas S."/>
            <person name="He G."/>
            <person name="LaButti K."/>
            <person name="Lipzen A."/>
            <person name="Mondo S."/>
            <person name="Riley R."/>
            <person name="Salamov A."/>
            <person name="Simmons B.A."/>
            <person name="Magnuson J.K."/>
            <person name="Henrissat B."/>
            <person name="Mortensen U.H."/>
            <person name="Larsen T.O."/>
            <person name="Devries R.P."/>
            <person name="Grigoriev I.V."/>
            <person name="Machida M."/>
            <person name="Baker S.E."/>
            <person name="Andersen M.R."/>
        </authorList>
    </citation>
    <scope>NUCLEOTIDE SEQUENCE [LARGE SCALE GENOMIC DNA]</scope>
    <source>
        <strain evidence="6">CBS 553.77</strain>
    </source>
</reference>
<evidence type="ECO:0000256" key="3">
    <source>
        <dbReference type="SAM" id="MobiDB-lite"/>
    </source>
</evidence>
<evidence type="ECO:0000256" key="2">
    <source>
        <dbReference type="ARBA" id="ARBA00046328"/>
    </source>
</evidence>
<protein>
    <recommendedName>
        <fullName evidence="4">SAP domain-containing protein</fullName>
    </recommendedName>
</protein>
<dbReference type="SMART" id="SM00513">
    <property type="entry name" value="SAP"/>
    <property type="match status" value="1"/>
</dbReference>
<keyword evidence="1" id="KW-0597">Phosphoprotein</keyword>
<feature type="compositionally biased region" description="Polar residues" evidence="3">
    <location>
        <begin position="92"/>
        <end position="101"/>
    </location>
</feature>
<dbReference type="Pfam" id="PF02037">
    <property type="entry name" value="SAP"/>
    <property type="match status" value="1"/>
</dbReference>
<dbReference type="GO" id="GO:0016973">
    <property type="term" value="P:poly(A)+ mRNA export from nucleus"/>
    <property type="evidence" value="ECO:0007669"/>
    <property type="project" value="TreeGrafter"/>
</dbReference>
<evidence type="ECO:0000313" key="6">
    <source>
        <dbReference type="Proteomes" id="UP000327118"/>
    </source>
</evidence>
<evidence type="ECO:0000313" key="5">
    <source>
        <dbReference type="EMBL" id="KAE8349201.1"/>
    </source>
</evidence>
<dbReference type="Gene3D" id="1.10.720.30">
    <property type="entry name" value="SAP domain"/>
    <property type="match status" value="1"/>
</dbReference>
<dbReference type="OrthoDB" id="445357at2759"/>
<dbReference type="Proteomes" id="UP000327118">
    <property type="component" value="Unassembled WGS sequence"/>
</dbReference>
<dbReference type="PANTHER" id="PTHR46551:SF1">
    <property type="entry name" value="SAP DOMAIN-CONTAINING RIBONUCLEOPROTEIN"/>
    <property type="match status" value="1"/>
</dbReference>
<dbReference type="Pfam" id="PF18592">
    <property type="entry name" value="Tho1_MOS11_C"/>
    <property type="match status" value="1"/>
</dbReference>
<organism evidence="5 6">
    <name type="scientific">Aspergillus coremiiformis</name>
    <dbReference type="NCBI Taxonomy" id="138285"/>
    <lineage>
        <taxon>Eukaryota</taxon>
        <taxon>Fungi</taxon>
        <taxon>Dikarya</taxon>
        <taxon>Ascomycota</taxon>
        <taxon>Pezizomycotina</taxon>
        <taxon>Eurotiomycetes</taxon>
        <taxon>Eurotiomycetidae</taxon>
        <taxon>Eurotiales</taxon>
        <taxon>Aspergillaceae</taxon>
        <taxon>Aspergillus</taxon>
        <taxon>Aspergillus subgen. Circumdati</taxon>
    </lineage>
</organism>
<dbReference type="EMBL" id="ML739333">
    <property type="protein sequence ID" value="KAE8349201.1"/>
    <property type="molecule type" value="Genomic_DNA"/>
</dbReference>
<feature type="domain" description="SAP" evidence="4">
    <location>
        <begin position="5"/>
        <end position="39"/>
    </location>
</feature>